<feature type="domain" description="Bifunctional inhibitor/plant lipid transfer protein/seed storage helical" evidence="2">
    <location>
        <begin position="84"/>
        <end position="168"/>
    </location>
</feature>
<dbReference type="EMBL" id="KZ305062">
    <property type="protein sequence ID" value="PIA32478.1"/>
    <property type="molecule type" value="Genomic_DNA"/>
</dbReference>
<gene>
    <name evidence="3" type="ORF">AQUCO_04500233v1</name>
</gene>
<dbReference type="SUPFAM" id="SSF47699">
    <property type="entry name" value="Bifunctional inhibitor/lipid-transfer protein/seed storage 2S albumin"/>
    <property type="match status" value="1"/>
</dbReference>
<dbReference type="PROSITE" id="PS00597">
    <property type="entry name" value="PLANT_LTP"/>
    <property type="match status" value="1"/>
</dbReference>
<comment type="function">
    <text evidence="1">Plant non-specific lipid-transfer proteins transfer phospholipids as well as galactolipids across membranes. May play a role in wax or cutin deposition in the cell walls of expanding epidermal cells and certain secretory tissues.</text>
</comment>
<reference evidence="3 4" key="1">
    <citation type="submission" date="2017-09" db="EMBL/GenBank/DDBJ databases">
        <title>WGS assembly of Aquilegia coerulea Goldsmith.</title>
        <authorList>
            <person name="Hodges S."/>
            <person name="Kramer E."/>
            <person name="Nordborg M."/>
            <person name="Tomkins J."/>
            <person name="Borevitz J."/>
            <person name="Derieg N."/>
            <person name="Yan J."/>
            <person name="Mihaltcheva S."/>
            <person name="Hayes R.D."/>
            <person name="Rokhsar D."/>
        </authorList>
    </citation>
    <scope>NUCLEOTIDE SEQUENCE [LARGE SCALE GENOMIC DNA]</scope>
    <source>
        <strain evidence="4">cv. Goldsmith</strain>
    </source>
</reference>
<evidence type="ECO:0000313" key="3">
    <source>
        <dbReference type="EMBL" id="PIA32480.1"/>
    </source>
</evidence>
<name>A0A2G5CMR5_AQUCA</name>
<dbReference type="Proteomes" id="UP000230069">
    <property type="component" value="Unassembled WGS sequence"/>
</dbReference>
<protein>
    <recommendedName>
        <fullName evidence="1">Non-specific lipid-transfer protein</fullName>
    </recommendedName>
</protein>
<comment type="similarity">
    <text evidence="1">Belongs to the plant LTP family.</text>
</comment>
<dbReference type="CDD" id="cd01960">
    <property type="entry name" value="nsLTP1"/>
    <property type="match status" value="1"/>
</dbReference>
<keyword evidence="4" id="KW-1185">Reference proteome</keyword>
<dbReference type="PRINTS" id="PR00382">
    <property type="entry name" value="LIPIDTRNSFER"/>
</dbReference>
<evidence type="ECO:0000259" key="2">
    <source>
        <dbReference type="SMART" id="SM00499"/>
    </source>
</evidence>
<dbReference type="SMART" id="SM00499">
    <property type="entry name" value="AAI"/>
    <property type="match status" value="1"/>
</dbReference>
<feature type="non-terminal residue" evidence="3">
    <location>
        <position position="1"/>
    </location>
</feature>
<accession>A0A2G5CMR5</accession>
<proteinExistence type="inferred from homology"/>
<dbReference type="InterPro" id="IPR000528">
    <property type="entry name" value="Plant_nsLTP"/>
</dbReference>
<dbReference type="PANTHER" id="PTHR33076">
    <property type="entry name" value="NON-SPECIFIC LIPID-TRANSFER PROTEIN 2-RELATED"/>
    <property type="match status" value="1"/>
</dbReference>
<dbReference type="Gene3D" id="1.10.110.10">
    <property type="entry name" value="Plant lipid-transfer and hydrophobic proteins"/>
    <property type="match status" value="1"/>
</dbReference>
<sequence>TKHSLSSLYYSLYINPQYLFIYSPSNSQSLLIYHIHTPPKQQQLRPLKLSLKQMANSVAFKVALVVVACMLVTAPYAAQGAITCGQVVTNLTPCLNYLTSGGAIPPPCCRGVVALNSAAKTTPDRKIACGCLKSAAANAQGIKQQFASALPGKCGVNIGYPISASVDCSKVR</sequence>
<evidence type="ECO:0000256" key="1">
    <source>
        <dbReference type="RuleBase" id="RU000628"/>
    </source>
</evidence>
<keyword evidence="1" id="KW-0446">Lipid-binding</keyword>
<dbReference type="EMBL" id="KZ305062">
    <property type="protein sequence ID" value="PIA32480.1"/>
    <property type="molecule type" value="Genomic_DNA"/>
</dbReference>
<dbReference type="OrthoDB" id="1890443at2759"/>
<organism evidence="3 4">
    <name type="scientific">Aquilegia coerulea</name>
    <name type="common">Rocky mountain columbine</name>
    <dbReference type="NCBI Taxonomy" id="218851"/>
    <lineage>
        <taxon>Eukaryota</taxon>
        <taxon>Viridiplantae</taxon>
        <taxon>Streptophyta</taxon>
        <taxon>Embryophyta</taxon>
        <taxon>Tracheophyta</taxon>
        <taxon>Spermatophyta</taxon>
        <taxon>Magnoliopsida</taxon>
        <taxon>Ranunculales</taxon>
        <taxon>Ranunculaceae</taxon>
        <taxon>Thalictroideae</taxon>
        <taxon>Aquilegia</taxon>
    </lineage>
</organism>
<dbReference type="AlphaFoldDB" id="A0A2G5CMR5"/>
<dbReference type="InterPro" id="IPR016140">
    <property type="entry name" value="Bifunc_inhib/LTP/seed_store"/>
</dbReference>
<keyword evidence="1" id="KW-0813">Transport</keyword>
<dbReference type="GO" id="GO:0008289">
    <property type="term" value="F:lipid binding"/>
    <property type="evidence" value="ECO:0007669"/>
    <property type="project" value="UniProtKB-KW"/>
</dbReference>
<dbReference type="Pfam" id="PF00234">
    <property type="entry name" value="Tryp_alpha_amyl"/>
    <property type="match status" value="1"/>
</dbReference>
<dbReference type="GO" id="GO:0006869">
    <property type="term" value="P:lipid transport"/>
    <property type="evidence" value="ECO:0007669"/>
    <property type="project" value="InterPro"/>
</dbReference>
<evidence type="ECO:0000313" key="4">
    <source>
        <dbReference type="Proteomes" id="UP000230069"/>
    </source>
</evidence>
<dbReference type="InterPro" id="IPR036312">
    <property type="entry name" value="Bifun_inhib/LTP/seed_sf"/>
</dbReference>